<feature type="non-terminal residue" evidence="3">
    <location>
        <position position="1"/>
    </location>
</feature>
<evidence type="ECO:0000256" key="1">
    <source>
        <dbReference type="SAM" id="Coils"/>
    </source>
</evidence>
<proteinExistence type="predicted"/>
<evidence type="ECO:0000313" key="3">
    <source>
        <dbReference type="EMBL" id="ETP00213.1"/>
    </source>
</evidence>
<keyword evidence="1" id="KW-0175">Coiled coil</keyword>
<organism evidence="3 4">
    <name type="scientific">Phytophthora nicotianae CJ01A1</name>
    <dbReference type="NCBI Taxonomy" id="1317063"/>
    <lineage>
        <taxon>Eukaryota</taxon>
        <taxon>Sar</taxon>
        <taxon>Stramenopiles</taxon>
        <taxon>Oomycota</taxon>
        <taxon>Peronosporomycetes</taxon>
        <taxon>Peronosporales</taxon>
        <taxon>Peronosporaceae</taxon>
        <taxon>Phytophthora</taxon>
    </lineage>
</organism>
<accession>W2VRF0</accession>
<gene>
    <name evidence="3" type="ORF">F441_22367</name>
</gene>
<feature type="region of interest" description="Disordered" evidence="2">
    <location>
        <begin position="280"/>
        <end position="353"/>
    </location>
</feature>
<feature type="compositionally biased region" description="Basic residues" evidence="2">
    <location>
        <begin position="326"/>
        <end position="336"/>
    </location>
</feature>
<comment type="caution">
    <text evidence="3">The sequence shown here is derived from an EMBL/GenBank/DDBJ whole genome shotgun (WGS) entry which is preliminary data.</text>
</comment>
<feature type="coiled-coil region" evidence="1">
    <location>
        <begin position="176"/>
        <end position="217"/>
    </location>
</feature>
<dbReference type="AlphaFoldDB" id="W2VRF0"/>
<feature type="compositionally biased region" description="Basic and acidic residues" evidence="2">
    <location>
        <begin position="297"/>
        <end position="316"/>
    </location>
</feature>
<dbReference type="Proteomes" id="UP000018958">
    <property type="component" value="Unassembled WGS sequence"/>
</dbReference>
<sequence>IRIVLLEFLRVSKITLQVRACVTVSVVWSQFSVEHLSDAELRDVARLLGLDDGEGVSNSVLVPRGDRSEWPPRVFQDVVDSTRAKRELASLVRAFGCERLAARVFGTSTALHRAVKELHEFQGQLNESALKNVKRVAELMIELDNVRSGFSVLSNFWDDQFLLARKQLDHKASEHDRDFKRAAQDHEREARALQAQVDSLSQENDDLRDCIRGLENMLSAGSLNVARTMNFWNRHGTRVDDNWPRLKALLEHAKDSKIPPSGWKTQILVNAIDDFGAQFGPYTFEDKGSPDDGDSKEDDRSGNRDGSKNKPLDLSRDSSSPQQTPKKLKASGKSRSRGTVQLRPSAYTPNDHDALDATKRSLRTATQVRESLEGLPVVWSKQRSDLQQVMVSGLDYQDALDLVSGDNEVHTRITSRALTEMLIRMMY</sequence>
<reference evidence="3 4" key="1">
    <citation type="submission" date="2013-11" db="EMBL/GenBank/DDBJ databases">
        <title>The Genome Sequence of Phytophthora parasitica CJ01A1.</title>
        <authorList>
            <consortium name="The Broad Institute Genomics Platform"/>
            <person name="Russ C."/>
            <person name="Tyler B."/>
            <person name="Panabieres F."/>
            <person name="Shan W."/>
            <person name="Tripathy S."/>
            <person name="Grunwald N."/>
            <person name="Machado M."/>
            <person name="Johnson C.S."/>
            <person name="Walker B."/>
            <person name="Young S.K."/>
            <person name="Zeng Q."/>
            <person name="Gargeya S."/>
            <person name="Fitzgerald M."/>
            <person name="Haas B."/>
            <person name="Abouelleil A."/>
            <person name="Allen A.W."/>
            <person name="Alvarado L."/>
            <person name="Arachchi H.M."/>
            <person name="Berlin A.M."/>
            <person name="Chapman S.B."/>
            <person name="Gainer-Dewar J."/>
            <person name="Goldberg J."/>
            <person name="Griggs A."/>
            <person name="Gujja S."/>
            <person name="Hansen M."/>
            <person name="Howarth C."/>
            <person name="Imamovic A."/>
            <person name="Ireland A."/>
            <person name="Larimer J."/>
            <person name="McCowan C."/>
            <person name="Murphy C."/>
            <person name="Pearson M."/>
            <person name="Poon T.W."/>
            <person name="Priest M."/>
            <person name="Roberts A."/>
            <person name="Saif S."/>
            <person name="Shea T."/>
            <person name="Sisk P."/>
            <person name="Sykes S."/>
            <person name="Wortman J."/>
            <person name="Nusbaum C."/>
            <person name="Birren B."/>
        </authorList>
    </citation>
    <scope>NUCLEOTIDE SEQUENCE [LARGE SCALE GENOMIC DNA]</scope>
    <source>
        <strain evidence="3 4">CJ01A1</strain>
    </source>
</reference>
<dbReference type="OrthoDB" id="121589at2759"/>
<dbReference type="EMBL" id="ANIX01004584">
    <property type="protein sequence ID" value="ETP00213.1"/>
    <property type="molecule type" value="Genomic_DNA"/>
</dbReference>
<name>W2VRF0_PHYNI</name>
<protein>
    <submittedName>
        <fullName evidence="3">Uncharacterized protein</fullName>
    </submittedName>
</protein>
<evidence type="ECO:0000313" key="4">
    <source>
        <dbReference type="Proteomes" id="UP000018958"/>
    </source>
</evidence>
<evidence type="ECO:0000256" key="2">
    <source>
        <dbReference type="SAM" id="MobiDB-lite"/>
    </source>
</evidence>